<dbReference type="EMBL" id="LVYD01000013">
    <property type="protein sequence ID" value="OQP65909.1"/>
    <property type="molecule type" value="Genomic_DNA"/>
</dbReference>
<sequence length="82" mass="9493">MTGFWQMPQQCRTNAHTFSCAERGGMGKFVLINEEGQSRFSHEINKKSYPVGHRQLSVSRIGLMVKKPEGEMMLVRKYLQLF</sequence>
<protein>
    <submittedName>
        <fullName evidence="1">Uncharacterized protein</fullName>
    </submittedName>
</protein>
<evidence type="ECO:0000313" key="1">
    <source>
        <dbReference type="EMBL" id="OQP65909.1"/>
    </source>
</evidence>
<proteinExistence type="predicted"/>
<organism evidence="1 2">
    <name type="scientific">Niastella vici</name>
    <dbReference type="NCBI Taxonomy" id="1703345"/>
    <lineage>
        <taxon>Bacteria</taxon>
        <taxon>Pseudomonadati</taxon>
        <taxon>Bacteroidota</taxon>
        <taxon>Chitinophagia</taxon>
        <taxon>Chitinophagales</taxon>
        <taxon>Chitinophagaceae</taxon>
        <taxon>Niastella</taxon>
    </lineage>
</organism>
<dbReference type="Proteomes" id="UP000192796">
    <property type="component" value="Unassembled WGS sequence"/>
</dbReference>
<reference evidence="1 2" key="1">
    <citation type="submission" date="2016-03" db="EMBL/GenBank/DDBJ databases">
        <title>Niastella vici sp. nov., isolated from farmland soil.</title>
        <authorList>
            <person name="Chen L."/>
            <person name="Wang D."/>
            <person name="Yang S."/>
            <person name="Wang G."/>
        </authorList>
    </citation>
    <scope>NUCLEOTIDE SEQUENCE [LARGE SCALE GENOMIC DNA]</scope>
    <source>
        <strain evidence="1 2">DJ57</strain>
    </source>
</reference>
<keyword evidence="2" id="KW-1185">Reference proteome</keyword>
<gene>
    <name evidence="1" type="ORF">A3860_15065</name>
</gene>
<accession>A0A1V9G5I8</accession>
<name>A0A1V9G5I8_9BACT</name>
<comment type="caution">
    <text evidence="1">The sequence shown here is derived from an EMBL/GenBank/DDBJ whole genome shotgun (WGS) entry which is preliminary data.</text>
</comment>
<dbReference type="AlphaFoldDB" id="A0A1V9G5I8"/>
<evidence type="ECO:0000313" key="2">
    <source>
        <dbReference type="Proteomes" id="UP000192796"/>
    </source>
</evidence>